<name>A0A6H0SLG5_9MICC</name>
<dbReference type="EMBL" id="CP032549">
    <property type="protein sequence ID" value="QIV86827.1"/>
    <property type="molecule type" value="Genomic_DNA"/>
</dbReference>
<evidence type="ECO:0000313" key="1">
    <source>
        <dbReference type="EMBL" id="QIV86827.1"/>
    </source>
</evidence>
<accession>A0A6H0SLG5</accession>
<protein>
    <submittedName>
        <fullName evidence="1">Uncharacterized protein</fullName>
    </submittedName>
</protein>
<dbReference type="Proteomes" id="UP000502331">
    <property type="component" value="Chromosome"/>
</dbReference>
<organism evidence="1 2">
    <name type="scientific">Glutamicibacter mishrai</name>
    <dbReference type="NCBI Taxonomy" id="1775880"/>
    <lineage>
        <taxon>Bacteria</taxon>
        <taxon>Bacillati</taxon>
        <taxon>Actinomycetota</taxon>
        <taxon>Actinomycetes</taxon>
        <taxon>Micrococcales</taxon>
        <taxon>Micrococcaceae</taxon>
        <taxon>Glutamicibacter</taxon>
    </lineage>
</organism>
<dbReference type="AlphaFoldDB" id="A0A6H0SLG5"/>
<reference evidence="1 2" key="1">
    <citation type="submission" date="2018-09" db="EMBL/GenBank/DDBJ databases">
        <title>Glutamicibacter mishrai S5-52T (LMG 29155T = KCTC 39846T).</title>
        <authorList>
            <person name="Das S.K."/>
        </authorList>
    </citation>
    <scope>NUCLEOTIDE SEQUENCE [LARGE SCALE GENOMIC DNA]</scope>
    <source>
        <strain evidence="1 2">S5-52</strain>
    </source>
</reference>
<proteinExistence type="predicted"/>
<gene>
    <name evidence="1" type="ORF">D3791_06550</name>
</gene>
<keyword evidence="2" id="KW-1185">Reference proteome</keyword>
<evidence type="ECO:0000313" key="2">
    <source>
        <dbReference type="Proteomes" id="UP000502331"/>
    </source>
</evidence>
<sequence>MSGRMVRSKTAERVAELLGSREGRSHLSEHGWIRGMPVIIGQVNEPVDDVMGLVSVHNCPVLVAILDNQGERLRFIHVSPPNDALEIVEETPAHHPICSLFELAEEHGMLEFRVRYWAHTAVANALPDFTPKEQVQMTMLRR</sequence>